<dbReference type="GO" id="GO:0005576">
    <property type="term" value="C:extracellular region"/>
    <property type="evidence" value="ECO:0007669"/>
    <property type="project" value="UniProtKB-SubCell"/>
</dbReference>
<keyword evidence="2" id="KW-0624">Polysaccharide degradation</keyword>
<dbReference type="Gene3D" id="2.60.40.290">
    <property type="match status" value="1"/>
</dbReference>
<comment type="similarity">
    <text evidence="2">Belongs to the polysaccharide lyase 1 family.</text>
</comment>
<dbReference type="Pfam" id="PF00553">
    <property type="entry name" value="CBM_2"/>
    <property type="match status" value="1"/>
</dbReference>
<dbReference type="EMBL" id="FQXZ01000035">
    <property type="protein sequence ID" value="SHI26839.1"/>
    <property type="molecule type" value="Genomic_DNA"/>
</dbReference>
<evidence type="ECO:0000313" key="7">
    <source>
        <dbReference type="Proteomes" id="UP000184608"/>
    </source>
</evidence>
<dbReference type="STRING" id="1216006.VA7868_03111"/>
<reference evidence="6 7" key="1">
    <citation type="submission" date="2016-11" db="EMBL/GenBank/DDBJ databases">
        <authorList>
            <person name="Jaros S."/>
            <person name="Januszkiewicz K."/>
            <person name="Wedrychowicz H."/>
        </authorList>
    </citation>
    <scope>NUCLEOTIDE SEQUENCE [LARGE SCALE GENOMIC DNA]</scope>
    <source>
        <strain evidence="6 7">CECT 7868</strain>
    </source>
</reference>
<feature type="compositionally biased region" description="Polar residues" evidence="3">
    <location>
        <begin position="418"/>
        <end position="428"/>
    </location>
</feature>
<dbReference type="InterPro" id="IPR011050">
    <property type="entry name" value="Pectin_lyase_fold/virulence"/>
</dbReference>
<dbReference type="InterPro" id="IPR001919">
    <property type="entry name" value="CBD2"/>
</dbReference>
<feature type="chain" id="PRO_5009915496" evidence="4">
    <location>
        <begin position="28"/>
        <end position="449"/>
    </location>
</feature>
<dbReference type="Pfam" id="PF00544">
    <property type="entry name" value="Pectate_lyase_4"/>
    <property type="match status" value="1"/>
</dbReference>
<keyword evidence="4" id="KW-0732">Signal</keyword>
<evidence type="ECO:0000256" key="2">
    <source>
        <dbReference type="RuleBase" id="RU361173"/>
    </source>
</evidence>
<accession>A0A1M5ZRV2</accession>
<keyword evidence="1 2" id="KW-0456">Lyase</keyword>
<dbReference type="EC" id="4.2.2.22" evidence="6"/>
<dbReference type="GO" id="GO:0030247">
    <property type="term" value="F:polysaccharide binding"/>
    <property type="evidence" value="ECO:0007669"/>
    <property type="project" value="UniProtKB-UniRule"/>
</dbReference>
<dbReference type="GO" id="GO:0004553">
    <property type="term" value="F:hydrolase activity, hydrolyzing O-glycosyl compounds"/>
    <property type="evidence" value="ECO:0007669"/>
    <property type="project" value="InterPro"/>
</dbReference>
<dbReference type="PANTHER" id="PTHR31683:SF18">
    <property type="entry name" value="PECTATE LYASE 21-RELATED"/>
    <property type="match status" value="1"/>
</dbReference>
<dbReference type="InterPro" id="IPR012334">
    <property type="entry name" value="Pectin_lyas_fold"/>
</dbReference>
<keyword evidence="2" id="KW-0964">Secreted</keyword>
<dbReference type="GO" id="GO:0030570">
    <property type="term" value="F:pectate lyase activity"/>
    <property type="evidence" value="ECO:0007669"/>
    <property type="project" value="InterPro"/>
</dbReference>
<dbReference type="PROSITE" id="PS51173">
    <property type="entry name" value="CBM2"/>
    <property type="match status" value="1"/>
</dbReference>
<keyword evidence="7" id="KW-1185">Reference proteome</keyword>
<keyword evidence="2" id="KW-0119">Carbohydrate metabolism</keyword>
<evidence type="ECO:0000256" key="1">
    <source>
        <dbReference type="ARBA" id="ARBA00023239"/>
    </source>
</evidence>
<feature type="region of interest" description="Disordered" evidence="3">
    <location>
        <begin position="110"/>
        <end position="149"/>
    </location>
</feature>
<name>A0A1M5ZRV2_9VIBR</name>
<proteinExistence type="inferred from homology"/>
<dbReference type="RefSeq" id="WP_073604726.1">
    <property type="nucleotide sequence ID" value="NZ_FQXZ01000035.1"/>
</dbReference>
<feature type="region of interest" description="Disordered" evidence="3">
    <location>
        <begin position="389"/>
        <end position="428"/>
    </location>
</feature>
<dbReference type="Gene3D" id="2.160.20.10">
    <property type="entry name" value="Single-stranded right-handed beta-helix, Pectin lyase-like"/>
    <property type="match status" value="1"/>
</dbReference>
<dbReference type="Proteomes" id="UP000184608">
    <property type="component" value="Unassembled WGS sequence"/>
</dbReference>
<evidence type="ECO:0000256" key="4">
    <source>
        <dbReference type="SAM" id="SignalP"/>
    </source>
</evidence>
<evidence type="ECO:0000313" key="6">
    <source>
        <dbReference type="EMBL" id="SHI26839.1"/>
    </source>
</evidence>
<feature type="signal peptide" evidence="4">
    <location>
        <begin position="1"/>
        <end position="27"/>
    </location>
</feature>
<gene>
    <name evidence="6" type="primary">pel_3</name>
    <name evidence="6" type="ORF">VA7868_03111</name>
</gene>
<dbReference type="InterPro" id="IPR012291">
    <property type="entry name" value="CBM2_carb-bd_dom_sf"/>
</dbReference>
<dbReference type="SMART" id="SM00637">
    <property type="entry name" value="CBD_II"/>
    <property type="match status" value="1"/>
</dbReference>
<dbReference type="InterPro" id="IPR008965">
    <property type="entry name" value="CBM2/CBM3_carb-bd_dom_sf"/>
</dbReference>
<dbReference type="SUPFAM" id="SSF49384">
    <property type="entry name" value="Carbohydrate-binding domain"/>
    <property type="match status" value="1"/>
</dbReference>
<dbReference type="AlphaFoldDB" id="A0A1M5ZRV2"/>
<feature type="compositionally biased region" description="Low complexity" evidence="3">
    <location>
        <begin position="122"/>
        <end position="131"/>
    </location>
</feature>
<feature type="domain" description="CBM2" evidence="5">
    <location>
        <begin position="17"/>
        <end position="128"/>
    </location>
</feature>
<sequence length="449" mass="47674">MKQLTRLLMIPATVVCGGLLSTSYTYAASCSTDIESWSNGYQMEIKVNSESSNLSAWKVQLDFKQSPEITNKWNANFSVSGKKVIASNLDWNGSVQAGDSTSFFIQGSHSGTAPTASCKVLSTSSDSSGGNDDNGDNGDTGGNDDNSGSSTCPVKLYGWGNNTTGGGNATPQVVTSLSELRTLAKDSTPRVLKLSGTFTTGDSPIEIGSNKTLIGVDKNATIKGGINIKNKSNIIVRNLNILGAGKNNKPVDTIASRGSENLWFDHLNLTDAADGLLDLTRGTDKVTVSWNKFSYTDSGNGHRLAFLIGGGSTHGDTDTGKNNVTVHHNWFGNLVDQRMPRLLFGKGHVYNNYYSATGNSYAVGTGSWASALIQNNYFDGVKNPHRFQDSNPSYIKASGNTYHNTSGKKETGHGGSGSNPPSEWTPSYSYSLDNASKVPELVKGCAGPQ</sequence>
<evidence type="ECO:0000259" key="5">
    <source>
        <dbReference type="PROSITE" id="PS51173"/>
    </source>
</evidence>
<dbReference type="InterPro" id="IPR045032">
    <property type="entry name" value="PEL"/>
</dbReference>
<dbReference type="SUPFAM" id="SSF51126">
    <property type="entry name" value="Pectin lyase-like"/>
    <property type="match status" value="1"/>
</dbReference>
<dbReference type="InterPro" id="IPR002022">
    <property type="entry name" value="Pec_lyase"/>
</dbReference>
<evidence type="ECO:0000256" key="3">
    <source>
        <dbReference type="SAM" id="MobiDB-lite"/>
    </source>
</evidence>
<dbReference type="SMART" id="SM00656">
    <property type="entry name" value="Amb_all"/>
    <property type="match status" value="1"/>
</dbReference>
<organism evidence="6 7">
    <name type="scientific">Vibrio aerogenes CECT 7868</name>
    <dbReference type="NCBI Taxonomy" id="1216006"/>
    <lineage>
        <taxon>Bacteria</taxon>
        <taxon>Pseudomonadati</taxon>
        <taxon>Pseudomonadota</taxon>
        <taxon>Gammaproteobacteria</taxon>
        <taxon>Vibrionales</taxon>
        <taxon>Vibrionaceae</taxon>
        <taxon>Vibrio</taxon>
    </lineage>
</organism>
<protein>
    <submittedName>
        <fullName evidence="6">Pectate trisaccharide-lyase</fullName>
        <ecNumber evidence="6">4.2.2.22</ecNumber>
    </submittedName>
</protein>
<dbReference type="GO" id="GO:0000272">
    <property type="term" value="P:polysaccharide catabolic process"/>
    <property type="evidence" value="ECO:0007669"/>
    <property type="project" value="UniProtKB-KW"/>
</dbReference>
<dbReference type="OrthoDB" id="5592990at2"/>
<comment type="subcellular location">
    <subcellularLocation>
        <location evidence="2">Secreted</location>
    </subcellularLocation>
</comment>
<dbReference type="PANTHER" id="PTHR31683">
    <property type="entry name" value="PECTATE LYASE 18-RELATED"/>
    <property type="match status" value="1"/>
</dbReference>
<feature type="compositionally biased region" description="Polar residues" evidence="3">
    <location>
        <begin position="389"/>
        <end position="405"/>
    </location>
</feature>